<dbReference type="RefSeq" id="WP_116421089.1">
    <property type="nucleotide sequence ID" value="NZ_NMUE01000015.1"/>
</dbReference>
<name>A0A371R4S9_9CREN</name>
<dbReference type="Proteomes" id="UP000257123">
    <property type="component" value="Unassembled WGS sequence"/>
</dbReference>
<dbReference type="EMBL" id="NMUF01000011">
    <property type="protein sequence ID" value="RFA99087.1"/>
    <property type="molecule type" value="Genomic_DNA"/>
</dbReference>
<evidence type="ECO:0000313" key="1">
    <source>
        <dbReference type="EMBL" id="RFA96105.1"/>
    </source>
</evidence>
<evidence type="ECO:0000313" key="4">
    <source>
        <dbReference type="Proteomes" id="UP000257123"/>
    </source>
</evidence>
<dbReference type="EMBL" id="NMUE01000015">
    <property type="protein sequence ID" value="RFA96105.1"/>
    <property type="molecule type" value="Genomic_DNA"/>
</dbReference>
<gene>
    <name evidence="1" type="ORF">CGL51_06175</name>
    <name evidence="2" type="ORF">CGL52_05700</name>
</gene>
<comment type="caution">
    <text evidence="2">The sequence shown here is derived from an EMBL/GenBank/DDBJ whole genome shotgun (WGS) entry which is preliminary data.</text>
</comment>
<protein>
    <submittedName>
        <fullName evidence="2">Uncharacterized protein</fullName>
    </submittedName>
</protein>
<sequence length="278" mass="31953">MERRRLIRIRGSYLVYLPKKVAALYETPDVVVYWEGRFVGVTPPARRRYACNISAPQIVVAGYAAGLDELYIPKNGGAAKGLEKVYAEWTEEGGLLKIRYIDKYADKPEVVERMLKIALYLLEGLEKGTATKKTVEAADDETDLLRLTVNRLCARQPTPKCAFYIQLARYYERAVDHIRELYAESHTPELWRLLYNTARELAEIHNRRNVEDIVKFLSTIPSRRFAVMQTARSELAMLHAVRVVDYFENAAEVYLDLTLYDNAEITAEEAARHSAEMR</sequence>
<reference evidence="3 4" key="1">
    <citation type="submission" date="2017-07" db="EMBL/GenBank/DDBJ databases">
        <title>Draft genome sequence of aerobic hyperthermophilic archaea, Pyrobaculum aerophilum YKB31 and YKB32.</title>
        <authorList>
            <person name="Mochizuki T."/>
            <person name="Berliner A.J."/>
            <person name="Yoshida-Takashima Y."/>
            <person name="Takaki Y."/>
            <person name="Nunoura T."/>
            <person name="Takai K."/>
        </authorList>
    </citation>
    <scope>NUCLEOTIDE SEQUENCE [LARGE SCALE GENOMIC DNA]</scope>
    <source>
        <strain evidence="1 4">YKB31</strain>
        <strain evidence="2 3">YKB32</strain>
    </source>
</reference>
<dbReference type="OrthoDB" id="7738at2157"/>
<proteinExistence type="predicted"/>
<dbReference type="Proteomes" id="UP000256877">
    <property type="component" value="Unassembled WGS sequence"/>
</dbReference>
<accession>A0A371R4S9</accession>
<evidence type="ECO:0000313" key="3">
    <source>
        <dbReference type="Proteomes" id="UP000256877"/>
    </source>
</evidence>
<organism evidence="2 3">
    <name type="scientific">Pyrobaculum aerophilum</name>
    <dbReference type="NCBI Taxonomy" id="13773"/>
    <lineage>
        <taxon>Archaea</taxon>
        <taxon>Thermoproteota</taxon>
        <taxon>Thermoprotei</taxon>
        <taxon>Thermoproteales</taxon>
        <taxon>Thermoproteaceae</taxon>
        <taxon>Pyrobaculum</taxon>
    </lineage>
</organism>
<evidence type="ECO:0000313" key="2">
    <source>
        <dbReference type="EMBL" id="RFA99087.1"/>
    </source>
</evidence>
<dbReference type="AlphaFoldDB" id="A0A371R4S9"/>